<dbReference type="GO" id="GO:0052689">
    <property type="term" value="F:carboxylic ester hydrolase activity"/>
    <property type="evidence" value="ECO:0007669"/>
    <property type="project" value="UniProtKB-KW"/>
</dbReference>
<comment type="subcellular location">
    <subcellularLocation>
        <location evidence="8">Cytoplasm</location>
    </subcellularLocation>
</comment>
<evidence type="ECO:0000256" key="7">
    <source>
        <dbReference type="PIRSR" id="PIRSR614186-1"/>
    </source>
</evidence>
<protein>
    <recommendedName>
        <fullName evidence="4 8">S-formylglutathione hydrolase</fullName>
        <ecNumber evidence="3 8">3.1.2.12</ecNumber>
    </recommendedName>
</protein>
<evidence type="ECO:0000313" key="9">
    <source>
        <dbReference type="EMBL" id="CAF0904966.1"/>
    </source>
</evidence>
<dbReference type="PANTHER" id="PTHR10061:SF0">
    <property type="entry name" value="S-FORMYLGLUTATHIONE HYDROLASE"/>
    <property type="match status" value="1"/>
</dbReference>
<accession>A0A813ZYA0</accession>
<dbReference type="GO" id="GO:0046294">
    <property type="term" value="P:formaldehyde catabolic process"/>
    <property type="evidence" value="ECO:0007669"/>
    <property type="project" value="InterPro"/>
</dbReference>
<evidence type="ECO:0000256" key="3">
    <source>
        <dbReference type="ARBA" id="ARBA00012479"/>
    </source>
</evidence>
<reference evidence="9" key="1">
    <citation type="submission" date="2021-02" db="EMBL/GenBank/DDBJ databases">
        <authorList>
            <person name="Nowell W R."/>
        </authorList>
    </citation>
    <scope>NUCLEOTIDE SEQUENCE</scope>
    <source>
        <strain evidence="9">Ploen Becks lab</strain>
    </source>
</reference>
<dbReference type="Pfam" id="PF00756">
    <property type="entry name" value="Esterase"/>
    <property type="match status" value="1"/>
</dbReference>
<gene>
    <name evidence="9" type="ORF">OXX778_LOCUS11596</name>
</gene>
<evidence type="ECO:0000256" key="1">
    <source>
        <dbReference type="ARBA" id="ARBA00002608"/>
    </source>
</evidence>
<dbReference type="FunFam" id="3.40.50.1820:FF:000002">
    <property type="entry name" value="S-formylglutathione hydrolase"/>
    <property type="match status" value="1"/>
</dbReference>
<dbReference type="EMBL" id="CAJNOC010001981">
    <property type="protein sequence ID" value="CAF0904966.1"/>
    <property type="molecule type" value="Genomic_DNA"/>
</dbReference>
<keyword evidence="6 8" id="KW-0378">Hydrolase</keyword>
<dbReference type="Gene3D" id="3.40.50.1820">
    <property type="entry name" value="alpha/beta hydrolase"/>
    <property type="match status" value="1"/>
</dbReference>
<feature type="active site" description="Charge relay system" evidence="7">
    <location>
        <position position="266"/>
    </location>
</feature>
<dbReference type="InterPro" id="IPR029058">
    <property type="entry name" value="AB_hydrolase_fold"/>
</dbReference>
<comment type="catalytic activity">
    <reaction evidence="8">
        <text>S-formylglutathione + H2O = formate + glutathione + H(+)</text>
        <dbReference type="Rhea" id="RHEA:14961"/>
        <dbReference type="ChEBI" id="CHEBI:15377"/>
        <dbReference type="ChEBI" id="CHEBI:15378"/>
        <dbReference type="ChEBI" id="CHEBI:15740"/>
        <dbReference type="ChEBI" id="CHEBI:57688"/>
        <dbReference type="ChEBI" id="CHEBI:57925"/>
        <dbReference type="EC" id="3.1.2.12"/>
    </reaction>
</comment>
<comment type="function">
    <text evidence="1 8">Serine hydrolase involved in the detoxification of formaldehyde.</text>
</comment>
<keyword evidence="8" id="KW-0963">Cytoplasm</keyword>
<comment type="similarity">
    <text evidence="2 8">Belongs to the esterase D family.</text>
</comment>
<keyword evidence="10" id="KW-1185">Reference proteome</keyword>
<dbReference type="EC" id="3.1.2.12" evidence="3 8"/>
<dbReference type="OrthoDB" id="420518at2759"/>
<dbReference type="NCBIfam" id="TIGR02821">
    <property type="entry name" value="fghA_ester_D"/>
    <property type="match status" value="1"/>
</dbReference>
<dbReference type="InterPro" id="IPR014186">
    <property type="entry name" value="S-formylglutathione_hydrol"/>
</dbReference>
<comment type="caution">
    <text evidence="9">The sequence shown here is derived from an EMBL/GenBank/DDBJ whole genome shotgun (WGS) entry which is preliminary data.</text>
</comment>
<dbReference type="InterPro" id="IPR000801">
    <property type="entry name" value="Esterase-like"/>
</dbReference>
<name>A0A813ZYA0_9BILA</name>
<dbReference type="PANTHER" id="PTHR10061">
    <property type="entry name" value="S-FORMYLGLUTATHIONE HYDROLASE"/>
    <property type="match status" value="1"/>
</dbReference>
<evidence type="ECO:0000256" key="2">
    <source>
        <dbReference type="ARBA" id="ARBA00005622"/>
    </source>
</evidence>
<dbReference type="Proteomes" id="UP000663879">
    <property type="component" value="Unassembled WGS sequence"/>
</dbReference>
<evidence type="ECO:0000313" key="10">
    <source>
        <dbReference type="Proteomes" id="UP000663879"/>
    </source>
</evidence>
<evidence type="ECO:0000256" key="6">
    <source>
        <dbReference type="ARBA" id="ARBA00022801"/>
    </source>
</evidence>
<dbReference type="AlphaFoldDB" id="A0A813ZYA0"/>
<dbReference type="GO" id="GO:0005829">
    <property type="term" value="C:cytosol"/>
    <property type="evidence" value="ECO:0007669"/>
    <property type="project" value="TreeGrafter"/>
</dbReference>
<evidence type="ECO:0000256" key="4">
    <source>
        <dbReference type="ARBA" id="ARBA00016774"/>
    </source>
</evidence>
<feature type="active site" description="Charge relay system" evidence="7">
    <location>
        <position position="231"/>
    </location>
</feature>
<dbReference type="GO" id="GO:0018738">
    <property type="term" value="F:S-formylglutathione hydrolase activity"/>
    <property type="evidence" value="ECO:0007669"/>
    <property type="project" value="UniProtKB-EC"/>
</dbReference>
<sequence length="288" mass="32715">MTDPTVLKLVSSNKCFQGLQNVYEHSSNELKCTMKFAAYLPKNDSQETLPVLIWLSGLTCTEQNFITKSGFQKYAQEYKIIVIAPDTSPRGCKIEGETEKWDFGEGAGFYVDSTEPKWARNYRMYSYVNNELHEVIRKNFTNGDDLRVSIFGHSMGGHGAMISFLKNPNKYKSVSAFSPISNPINCDWGKNAFTGYLGSNVENWSAYDSCCLVKQYNGPSVEILVDQGTEDNFLKSNQLNPDNLVKACEDTSSVRVNLRNQEGYDHSYYFITTFIGDHFEFHAKYLKN</sequence>
<keyword evidence="5 8" id="KW-0719">Serine esterase</keyword>
<proteinExistence type="inferred from homology"/>
<evidence type="ECO:0000256" key="5">
    <source>
        <dbReference type="ARBA" id="ARBA00022487"/>
    </source>
</evidence>
<dbReference type="SUPFAM" id="SSF53474">
    <property type="entry name" value="alpha/beta-Hydrolases"/>
    <property type="match status" value="1"/>
</dbReference>
<organism evidence="9 10">
    <name type="scientific">Brachionus calyciflorus</name>
    <dbReference type="NCBI Taxonomy" id="104777"/>
    <lineage>
        <taxon>Eukaryota</taxon>
        <taxon>Metazoa</taxon>
        <taxon>Spiralia</taxon>
        <taxon>Gnathifera</taxon>
        <taxon>Rotifera</taxon>
        <taxon>Eurotatoria</taxon>
        <taxon>Monogononta</taxon>
        <taxon>Pseudotrocha</taxon>
        <taxon>Ploima</taxon>
        <taxon>Brachionidae</taxon>
        <taxon>Brachionus</taxon>
    </lineage>
</organism>
<feature type="active site" description="Charge relay system" evidence="7">
    <location>
        <position position="154"/>
    </location>
</feature>
<evidence type="ECO:0000256" key="8">
    <source>
        <dbReference type="RuleBase" id="RU363068"/>
    </source>
</evidence>